<keyword evidence="3 8" id="KW-0812">Transmembrane</keyword>
<dbReference type="AlphaFoldDB" id="A0A5B1CEB0"/>
<proteinExistence type="inferred from homology"/>
<evidence type="ECO:0000256" key="6">
    <source>
        <dbReference type="ARBA" id="ARBA00022989"/>
    </source>
</evidence>
<feature type="transmembrane region" description="Helical" evidence="8">
    <location>
        <begin position="274"/>
        <end position="292"/>
    </location>
</feature>
<feature type="compositionally biased region" description="Acidic residues" evidence="9">
    <location>
        <begin position="349"/>
        <end position="362"/>
    </location>
</feature>
<sequence>MVQVSEQSASENSSSENCSNDRVSLPCVHCGLATDCAADQDRQYVFCCNGCRGAYELIGGLGLEDFYGLRDQALGSSGVRSSAVSTGQKRFDGFDSDAFLGPSAPKLVDDGPDSNGVMVTELAVQGLHCAACAWLIENAAQQTSGWSTARVRMNDHTIRIAFDPTVTPLSRIASLLDRLGYSLSPISANRDEPFRRENRRLLIQIALAGFFAANAMWIAIALYSGGRAGVDPQYRIFFEWFGTLLGVAAVLGPGRTFLRGAAASMRTRTPHMDLPVALGLSVGTVSGVVALLSGKGAIYFDSLAVLVFFLLIGRWIQFRQQHRAASAIDLLLRITPQHADRICDTSDNAGDDDSDNASDDLGDTNSETETVMVSQLSKDETVRVAAGESIPVDGFVVRGQSMIDRALLTGESRPEPVAVGDVVSAGTVNLRGSLDIRVDRTGRESRIGRVMQSVEEAMADKVPIAQLADRIGGIFVVIVTVLSLLTFGIWYADGWATAASHATSLLIVACPCALALATPLAIAVSLGRAARRKILIRDGAAIQRLATPGTLWLDKTGTLTEGRIRVELVTGDLEIVRHAANVERGCHHPISDAILRFADSRNLVLSSDDPETSVTDGGVIGVSEGHRVIVGNQAVMSSHDVHIDSTVESAISESLAAGTSPVIVAVDGIASAVMRVSDPIKPDAKTALSQIRGTGWKIGILSGDHGDVVADVAAKLGIAPENALGGLTPEDKLAIVRRSQEENPGHGTTVMIGDGANDAAALAAADVGVAVRGGAEVSLQAAPVFIASGETQSIVELIQGARRTVKLIHVAMAVSLVYNVVAVSLAMAGKISPLLAAIFMPISSISVLSLTLAWPLFSPKNDKKVSPNSVTK</sequence>
<keyword evidence="8" id="KW-0547">Nucleotide-binding</keyword>
<dbReference type="PANTHER" id="PTHR46594">
    <property type="entry name" value="P-TYPE CATION-TRANSPORTING ATPASE"/>
    <property type="match status" value="1"/>
</dbReference>
<evidence type="ECO:0000259" key="10">
    <source>
        <dbReference type="PROSITE" id="PS50846"/>
    </source>
</evidence>
<dbReference type="CDD" id="cd00371">
    <property type="entry name" value="HMA"/>
    <property type="match status" value="1"/>
</dbReference>
<dbReference type="SFLD" id="SFLDF00027">
    <property type="entry name" value="p-type_atpase"/>
    <property type="match status" value="1"/>
</dbReference>
<evidence type="ECO:0000256" key="3">
    <source>
        <dbReference type="ARBA" id="ARBA00022692"/>
    </source>
</evidence>
<feature type="compositionally biased region" description="Low complexity" evidence="9">
    <location>
        <begin position="1"/>
        <end position="20"/>
    </location>
</feature>
<dbReference type="Gene3D" id="3.40.1110.10">
    <property type="entry name" value="Calcium-transporting ATPase, cytoplasmic domain N"/>
    <property type="match status" value="1"/>
</dbReference>
<evidence type="ECO:0000256" key="7">
    <source>
        <dbReference type="ARBA" id="ARBA00023136"/>
    </source>
</evidence>
<dbReference type="PROSITE" id="PS00154">
    <property type="entry name" value="ATPASE_E1_E2"/>
    <property type="match status" value="1"/>
</dbReference>
<protein>
    <submittedName>
        <fullName evidence="11">Copper-exporting P-type ATPase A</fullName>
    </submittedName>
</protein>
<dbReference type="GO" id="GO:0046872">
    <property type="term" value="F:metal ion binding"/>
    <property type="evidence" value="ECO:0007669"/>
    <property type="project" value="UniProtKB-KW"/>
</dbReference>
<keyword evidence="8" id="KW-1003">Cell membrane</keyword>
<dbReference type="OrthoDB" id="211392at2"/>
<dbReference type="PROSITE" id="PS50846">
    <property type="entry name" value="HMA_2"/>
    <property type="match status" value="1"/>
</dbReference>
<dbReference type="InterPro" id="IPR036163">
    <property type="entry name" value="HMA_dom_sf"/>
</dbReference>
<dbReference type="InterPro" id="IPR006121">
    <property type="entry name" value="HMA_dom"/>
</dbReference>
<feature type="transmembrane region" description="Helical" evidence="8">
    <location>
        <begin position="807"/>
        <end position="828"/>
    </location>
</feature>
<keyword evidence="4 8" id="KW-0479">Metal-binding</keyword>
<evidence type="ECO:0000256" key="9">
    <source>
        <dbReference type="SAM" id="MobiDB-lite"/>
    </source>
</evidence>
<evidence type="ECO:0000256" key="4">
    <source>
        <dbReference type="ARBA" id="ARBA00022723"/>
    </source>
</evidence>
<feature type="transmembrane region" description="Helical" evidence="8">
    <location>
        <begin position="298"/>
        <end position="316"/>
    </location>
</feature>
<comment type="subcellular location">
    <subcellularLocation>
        <location evidence="8">Cell membrane</location>
    </subcellularLocation>
    <subcellularLocation>
        <location evidence="1">Membrane</location>
    </subcellularLocation>
</comment>
<dbReference type="SUPFAM" id="SSF55008">
    <property type="entry name" value="HMA, heavy metal-associated domain"/>
    <property type="match status" value="1"/>
</dbReference>
<dbReference type="InterPro" id="IPR059000">
    <property type="entry name" value="ATPase_P-type_domA"/>
</dbReference>
<keyword evidence="8" id="KW-0067">ATP-binding</keyword>
<feature type="transmembrane region" description="Helical" evidence="8">
    <location>
        <begin position="471"/>
        <end position="492"/>
    </location>
</feature>
<dbReference type="InterPro" id="IPR023214">
    <property type="entry name" value="HAD_sf"/>
</dbReference>
<dbReference type="PANTHER" id="PTHR46594:SF4">
    <property type="entry name" value="P-TYPE CATION-TRANSPORTING ATPASE"/>
    <property type="match status" value="1"/>
</dbReference>
<organism evidence="11 12">
    <name type="scientific">Rubripirellula obstinata</name>
    <dbReference type="NCBI Taxonomy" id="406547"/>
    <lineage>
        <taxon>Bacteria</taxon>
        <taxon>Pseudomonadati</taxon>
        <taxon>Planctomycetota</taxon>
        <taxon>Planctomycetia</taxon>
        <taxon>Pirellulales</taxon>
        <taxon>Pirellulaceae</taxon>
        <taxon>Rubripirellula</taxon>
    </lineage>
</organism>
<dbReference type="GO" id="GO:0005886">
    <property type="term" value="C:plasma membrane"/>
    <property type="evidence" value="ECO:0007669"/>
    <property type="project" value="UniProtKB-SubCell"/>
</dbReference>
<dbReference type="InterPro" id="IPR044492">
    <property type="entry name" value="P_typ_ATPase_HD_dom"/>
</dbReference>
<dbReference type="NCBIfam" id="TIGR01494">
    <property type="entry name" value="ATPase_P-type"/>
    <property type="match status" value="1"/>
</dbReference>
<dbReference type="InterPro" id="IPR021993">
    <property type="entry name" value="ATPase-cat-bd"/>
</dbReference>
<keyword evidence="5" id="KW-1278">Translocase</keyword>
<dbReference type="InterPro" id="IPR023298">
    <property type="entry name" value="ATPase_P-typ_TM_dom_sf"/>
</dbReference>
<keyword evidence="6 8" id="KW-1133">Transmembrane helix</keyword>
<dbReference type="Pfam" id="PF12156">
    <property type="entry name" value="ATPase-cat_bd"/>
    <property type="match status" value="1"/>
</dbReference>
<dbReference type="InterPro" id="IPR001757">
    <property type="entry name" value="P_typ_ATPase"/>
</dbReference>
<dbReference type="Gene3D" id="3.30.70.100">
    <property type="match status" value="1"/>
</dbReference>
<dbReference type="SUPFAM" id="SSF56784">
    <property type="entry name" value="HAD-like"/>
    <property type="match status" value="1"/>
</dbReference>
<dbReference type="SUPFAM" id="SSF81665">
    <property type="entry name" value="Calcium ATPase, transmembrane domain M"/>
    <property type="match status" value="1"/>
</dbReference>
<dbReference type="SFLD" id="SFLDS00003">
    <property type="entry name" value="Haloacid_Dehalogenase"/>
    <property type="match status" value="1"/>
</dbReference>
<dbReference type="Pfam" id="PF00122">
    <property type="entry name" value="E1-E2_ATPase"/>
    <property type="match status" value="1"/>
</dbReference>
<dbReference type="GO" id="GO:0030001">
    <property type="term" value="P:metal ion transport"/>
    <property type="evidence" value="ECO:0007669"/>
    <property type="project" value="UniProtKB-ARBA"/>
</dbReference>
<dbReference type="InterPro" id="IPR008250">
    <property type="entry name" value="ATPase_P-typ_transduc_dom_A_sf"/>
</dbReference>
<dbReference type="SFLD" id="SFLDG00002">
    <property type="entry name" value="C1.7:_P-type_atpase_like"/>
    <property type="match status" value="1"/>
</dbReference>
<dbReference type="InterPro" id="IPR027256">
    <property type="entry name" value="P-typ_ATPase_IB"/>
</dbReference>
<dbReference type="InterPro" id="IPR018303">
    <property type="entry name" value="ATPase_P-typ_P_site"/>
</dbReference>
<dbReference type="PRINTS" id="PR00119">
    <property type="entry name" value="CATATPASE"/>
</dbReference>
<feature type="domain" description="HMA" evidence="10">
    <location>
        <begin position="118"/>
        <end position="184"/>
    </location>
</feature>
<feature type="transmembrane region" description="Helical" evidence="8">
    <location>
        <begin position="834"/>
        <end position="857"/>
    </location>
</feature>
<dbReference type="GO" id="GO:0019829">
    <property type="term" value="F:ATPase-coupled monoatomic cation transmembrane transporter activity"/>
    <property type="evidence" value="ECO:0007669"/>
    <property type="project" value="InterPro"/>
</dbReference>
<feature type="transmembrane region" description="Helical" evidence="8">
    <location>
        <begin position="236"/>
        <end position="254"/>
    </location>
</feature>
<keyword evidence="7 8" id="KW-0472">Membrane</keyword>
<evidence type="ECO:0000313" key="11">
    <source>
        <dbReference type="EMBL" id="KAA1258916.1"/>
    </source>
</evidence>
<dbReference type="GO" id="GO:0005524">
    <property type="term" value="F:ATP binding"/>
    <property type="evidence" value="ECO:0007669"/>
    <property type="project" value="UniProtKB-UniRule"/>
</dbReference>
<comment type="caution">
    <text evidence="11">The sequence shown here is derived from an EMBL/GenBank/DDBJ whole genome shotgun (WGS) entry which is preliminary data.</text>
</comment>
<evidence type="ECO:0000256" key="8">
    <source>
        <dbReference type="RuleBase" id="RU362081"/>
    </source>
</evidence>
<reference evidence="11 12" key="1">
    <citation type="submission" date="2019-08" db="EMBL/GenBank/DDBJ databases">
        <title>Deep-cultivation of Planctomycetes and their phenomic and genomic characterization uncovers novel biology.</title>
        <authorList>
            <person name="Wiegand S."/>
            <person name="Jogler M."/>
            <person name="Boedeker C."/>
            <person name="Pinto D."/>
            <person name="Vollmers J."/>
            <person name="Rivas-Marin E."/>
            <person name="Kohn T."/>
            <person name="Peeters S.H."/>
            <person name="Heuer A."/>
            <person name="Rast P."/>
            <person name="Oberbeckmann S."/>
            <person name="Bunk B."/>
            <person name="Jeske O."/>
            <person name="Meyerdierks A."/>
            <person name="Storesund J.E."/>
            <person name="Kallscheuer N."/>
            <person name="Luecker S."/>
            <person name="Lage O.M."/>
            <person name="Pohl T."/>
            <person name="Merkel B.J."/>
            <person name="Hornburger P."/>
            <person name="Mueller R.-W."/>
            <person name="Bruemmer F."/>
            <person name="Labrenz M."/>
            <person name="Spormann A.M."/>
            <person name="Op Den Camp H."/>
            <person name="Overmann J."/>
            <person name="Amann R."/>
            <person name="Jetten M.S.M."/>
            <person name="Mascher T."/>
            <person name="Medema M.H."/>
            <person name="Devos D.P."/>
            <person name="Kaster A.-K."/>
            <person name="Ovreas L."/>
            <person name="Rohde M."/>
            <person name="Galperin M.Y."/>
            <person name="Jogler C."/>
        </authorList>
    </citation>
    <scope>NUCLEOTIDE SEQUENCE [LARGE SCALE GENOMIC DNA]</scope>
    <source>
        <strain evidence="11 12">LF1</strain>
    </source>
</reference>
<name>A0A5B1CEB0_9BACT</name>
<dbReference type="Pfam" id="PF00403">
    <property type="entry name" value="HMA"/>
    <property type="match status" value="1"/>
</dbReference>
<evidence type="ECO:0000256" key="5">
    <source>
        <dbReference type="ARBA" id="ARBA00022967"/>
    </source>
</evidence>
<dbReference type="SUPFAM" id="SSF81653">
    <property type="entry name" value="Calcium ATPase, transduction domain A"/>
    <property type="match status" value="1"/>
</dbReference>
<dbReference type="Gene3D" id="3.40.50.1000">
    <property type="entry name" value="HAD superfamily/HAD-like"/>
    <property type="match status" value="1"/>
</dbReference>
<evidence type="ECO:0000256" key="2">
    <source>
        <dbReference type="ARBA" id="ARBA00006024"/>
    </source>
</evidence>
<dbReference type="EMBL" id="VRLW01000001">
    <property type="protein sequence ID" value="KAA1258916.1"/>
    <property type="molecule type" value="Genomic_DNA"/>
</dbReference>
<evidence type="ECO:0000256" key="1">
    <source>
        <dbReference type="ARBA" id="ARBA00004370"/>
    </source>
</evidence>
<dbReference type="Gene3D" id="2.70.150.10">
    <property type="entry name" value="Calcium-transporting ATPase, cytoplasmic transduction domain A"/>
    <property type="match status" value="1"/>
</dbReference>
<dbReference type="GO" id="GO:0016887">
    <property type="term" value="F:ATP hydrolysis activity"/>
    <property type="evidence" value="ECO:0007669"/>
    <property type="project" value="InterPro"/>
</dbReference>
<dbReference type="RefSeq" id="WP_068266241.1">
    <property type="nucleotide sequence ID" value="NZ_LWSK01000114.1"/>
</dbReference>
<comment type="similarity">
    <text evidence="2 8">Belongs to the cation transport ATPase (P-type) (TC 3.A.3) family. Type IB subfamily.</text>
</comment>
<accession>A0A5B1CEB0</accession>
<dbReference type="InterPro" id="IPR036412">
    <property type="entry name" value="HAD-like_sf"/>
</dbReference>
<feature type="transmembrane region" description="Helical" evidence="8">
    <location>
        <begin position="201"/>
        <end position="224"/>
    </location>
</feature>
<keyword evidence="12" id="KW-1185">Reference proteome</keyword>
<feature type="region of interest" description="Disordered" evidence="9">
    <location>
        <begin position="1"/>
        <end position="21"/>
    </location>
</feature>
<dbReference type="InterPro" id="IPR023299">
    <property type="entry name" value="ATPase_P-typ_cyto_dom_N"/>
</dbReference>
<feature type="region of interest" description="Disordered" evidence="9">
    <location>
        <begin position="343"/>
        <end position="366"/>
    </location>
</feature>
<gene>
    <name evidence="11" type="primary">copA_1</name>
    <name evidence="11" type="ORF">LF1_14400</name>
</gene>
<dbReference type="Pfam" id="PF00702">
    <property type="entry name" value="Hydrolase"/>
    <property type="match status" value="1"/>
</dbReference>
<dbReference type="NCBIfam" id="TIGR01525">
    <property type="entry name" value="ATPase-IB_hvy"/>
    <property type="match status" value="1"/>
</dbReference>
<evidence type="ECO:0000313" key="12">
    <source>
        <dbReference type="Proteomes" id="UP000322699"/>
    </source>
</evidence>
<feature type="transmembrane region" description="Helical" evidence="8">
    <location>
        <begin position="504"/>
        <end position="527"/>
    </location>
</feature>
<dbReference type="Proteomes" id="UP000322699">
    <property type="component" value="Unassembled WGS sequence"/>
</dbReference>